<dbReference type="GO" id="GO:0016779">
    <property type="term" value="F:nucleotidyltransferase activity"/>
    <property type="evidence" value="ECO:0007669"/>
    <property type="project" value="UniProtKB-KW"/>
</dbReference>
<dbReference type="EMBL" id="PJZF01000003">
    <property type="protein sequence ID" value="PLR40652.1"/>
    <property type="molecule type" value="Genomic_DNA"/>
</dbReference>
<accession>A0A2N5EDR3</accession>
<dbReference type="InterPro" id="IPR029044">
    <property type="entry name" value="Nucleotide-diphossugar_trans"/>
</dbReference>
<dbReference type="InterPro" id="IPR050065">
    <property type="entry name" value="GlmU-like"/>
</dbReference>
<dbReference type="PANTHER" id="PTHR43584:SF8">
    <property type="entry name" value="N-ACETYLMURAMATE ALPHA-1-PHOSPHATE URIDYLYLTRANSFERASE"/>
    <property type="match status" value="1"/>
</dbReference>
<comment type="caution">
    <text evidence="4">The sequence shown here is derived from an EMBL/GenBank/DDBJ whole genome shotgun (WGS) entry which is preliminary data.</text>
</comment>
<dbReference type="AlphaFoldDB" id="A0A2N5EDR3"/>
<dbReference type="Proteomes" id="UP000234240">
    <property type="component" value="Unassembled WGS sequence"/>
</dbReference>
<protein>
    <submittedName>
        <fullName evidence="4">Nucleotidyltransferase</fullName>
    </submittedName>
</protein>
<sequence>MRLACLMAGSSSRLLPLTTSRHKACLMLGKRRMVDYQLESFDRAGIGHKTFVLGHGGAEVAQILFESLAGSHFSVSYNPQFTSRNLDWSAWLALSQHPGPVIYYEGDLLIPPSLLRQVIDNPAEICIAVDSDSKNPCIDTLVIAPQGKVEQLLFIEHGTAKSRPGDGALGEFICFVKLGEAARQFIVGALSTLPFEGDMQLYHIFEQAFSRFPTACVDAAGRPWIEVDNHSDLQRAAHLAGEIVTS</sequence>
<name>A0A2N5EDR3_9GAMM</name>
<evidence type="ECO:0000256" key="2">
    <source>
        <dbReference type="ARBA" id="ARBA00022695"/>
    </source>
</evidence>
<keyword evidence="5" id="KW-1185">Reference proteome</keyword>
<gene>
    <name evidence="4" type="ORF">CYR55_05045</name>
</gene>
<dbReference type="InterPro" id="IPR005835">
    <property type="entry name" value="NTP_transferase_dom"/>
</dbReference>
<keyword evidence="2" id="KW-0548">Nucleotidyltransferase</keyword>
<evidence type="ECO:0000259" key="3">
    <source>
        <dbReference type="Pfam" id="PF00483"/>
    </source>
</evidence>
<reference evidence="4 5" key="1">
    <citation type="submission" date="2017-12" db="EMBL/GenBank/DDBJ databases">
        <title>Characterization of six clinical isolates of Enterochimera gen. nov., a novel genus of the Yersiniaciae family and the three species Enterochimera arupensis sp. nov., Enterochimera coloradensis sp. nov, and Enterochimera californica sp. nov.</title>
        <authorList>
            <person name="Rossi A."/>
            <person name="Fisher M."/>
        </authorList>
    </citation>
    <scope>NUCLEOTIDE SEQUENCE [LARGE SCALE GENOMIC DNA]</scope>
    <source>
        <strain evidence="5">2015-Iso6</strain>
    </source>
</reference>
<evidence type="ECO:0000313" key="5">
    <source>
        <dbReference type="Proteomes" id="UP000234240"/>
    </source>
</evidence>
<organism evidence="4 5">
    <name type="scientific">Chimaeribacter californicus</name>
    <dbReference type="NCBI Taxonomy" id="2060067"/>
    <lineage>
        <taxon>Bacteria</taxon>
        <taxon>Pseudomonadati</taxon>
        <taxon>Pseudomonadota</taxon>
        <taxon>Gammaproteobacteria</taxon>
        <taxon>Enterobacterales</taxon>
        <taxon>Yersiniaceae</taxon>
        <taxon>Chimaeribacter</taxon>
    </lineage>
</organism>
<dbReference type="RefSeq" id="WP_101815065.1">
    <property type="nucleotide sequence ID" value="NZ_PJZF01000003.1"/>
</dbReference>
<dbReference type="OrthoDB" id="9788272at2"/>
<dbReference type="PANTHER" id="PTHR43584">
    <property type="entry name" value="NUCLEOTIDYL TRANSFERASE"/>
    <property type="match status" value="1"/>
</dbReference>
<feature type="domain" description="Nucleotidyl transferase" evidence="3">
    <location>
        <begin position="6"/>
        <end position="83"/>
    </location>
</feature>
<dbReference type="SUPFAM" id="SSF53448">
    <property type="entry name" value="Nucleotide-diphospho-sugar transferases"/>
    <property type="match status" value="1"/>
</dbReference>
<dbReference type="Pfam" id="PF00483">
    <property type="entry name" value="NTP_transferase"/>
    <property type="match status" value="1"/>
</dbReference>
<keyword evidence="1 4" id="KW-0808">Transferase</keyword>
<proteinExistence type="predicted"/>
<evidence type="ECO:0000313" key="4">
    <source>
        <dbReference type="EMBL" id="PLR40652.1"/>
    </source>
</evidence>
<dbReference type="Gene3D" id="3.90.550.10">
    <property type="entry name" value="Spore Coat Polysaccharide Biosynthesis Protein SpsA, Chain A"/>
    <property type="match status" value="1"/>
</dbReference>
<evidence type="ECO:0000256" key="1">
    <source>
        <dbReference type="ARBA" id="ARBA00022679"/>
    </source>
</evidence>